<accession>A0A418QAE1</accession>
<keyword evidence="1" id="KW-0732">Signal</keyword>
<protein>
    <submittedName>
        <fullName evidence="3">Phosphatase PAP2 family protein</fullName>
    </submittedName>
</protein>
<evidence type="ECO:0000259" key="2">
    <source>
        <dbReference type="SMART" id="SM00014"/>
    </source>
</evidence>
<keyword evidence="4" id="KW-1185">Reference proteome</keyword>
<feature type="signal peptide" evidence="1">
    <location>
        <begin position="1"/>
        <end position="28"/>
    </location>
</feature>
<dbReference type="InterPro" id="IPR000326">
    <property type="entry name" value="PAP2/HPO"/>
</dbReference>
<sequence length="420" mass="45276">MLNNVGKTAIAAVAATAVSLSVVSSASAAELPDGVSVPPVAGAEAVPTYPTPVQHPGAPVPQPFSPDYVGGYISDISSYDYGVYWQPINGFEDLRANHPEVMQENLDRVVQINNEAKNNPAQIQRAQNDAMADKDGVLRAFSDALGSELGGYFLDALNENRLPKTTFLLGGGYTARAGGLASSTFAEKEYFGYERPFVVAPDRINRYESPQRDLYGTSKSFPSGHTNQATWATTLLTMALPELGPQILDRGAEAGYNRMVLGVHYPLDVIGGRITGTAAAADRWNDLKMRDAIRQAGDEIRAELQWRAGRPLADVIATDTPYRTTSQAVAEYTQRMTHGLKPVYNQNAPMIVPQAAPDLLLPKFPNLTYNQRAEVLRQTALPAGYPLDKQGPEGSWQRINLAAAYAATVDVAADGSVTVH</sequence>
<dbReference type="Pfam" id="PF01569">
    <property type="entry name" value="PAP2"/>
    <property type="match status" value="1"/>
</dbReference>
<dbReference type="AlphaFoldDB" id="A0A418QAE1"/>
<comment type="caution">
    <text evidence="3">The sequence shown here is derived from an EMBL/GenBank/DDBJ whole genome shotgun (WGS) entry which is preliminary data.</text>
</comment>
<dbReference type="GO" id="GO:0030288">
    <property type="term" value="C:outer membrane-bounded periplasmic space"/>
    <property type="evidence" value="ECO:0007669"/>
    <property type="project" value="InterPro"/>
</dbReference>
<organism evidence="3 4">
    <name type="scientific">Corynebacterium falsenii</name>
    <dbReference type="NCBI Taxonomy" id="108486"/>
    <lineage>
        <taxon>Bacteria</taxon>
        <taxon>Bacillati</taxon>
        <taxon>Actinomycetota</taxon>
        <taxon>Actinomycetes</taxon>
        <taxon>Mycobacteriales</taxon>
        <taxon>Corynebacteriaceae</taxon>
        <taxon>Corynebacterium</taxon>
    </lineage>
</organism>
<feature type="domain" description="Phosphatidic acid phosphatase type 2/haloperoxidase" evidence="2">
    <location>
        <begin position="168"/>
        <end position="284"/>
    </location>
</feature>
<dbReference type="GO" id="GO:0003993">
    <property type="term" value="F:acid phosphatase activity"/>
    <property type="evidence" value="ECO:0007669"/>
    <property type="project" value="InterPro"/>
</dbReference>
<feature type="chain" id="PRO_5019468784" evidence="1">
    <location>
        <begin position="29"/>
        <end position="420"/>
    </location>
</feature>
<evidence type="ECO:0000256" key="1">
    <source>
        <dbReference type="SAM" id="SignalP"/>
    </source>
</evidence>
<dbReference type="Proteomes" id="UP000285278">
    <property type="component" value="Unassembled WGS sequence"/>
</dbReference>
<name>A0A418QAE1_9CORY</name>
<dbReference type="SUPFAM" id="SSF48317">
    <property type="entry name" value="Acid phosphatase/Vanadium-dependent haloperoxidase"/>
    <property type="match status" value="1"/>
</dbReference>
<dbReference type="InterPro" id="IPR001011">
    <property type="entry name" value="Acid_Pase_classA_bac"/>
</dbReference>
<gene>
    <name evidence="3" type="ORF">D3M95_00435</name>
</gene>
<dbReference type="CDD" id="cd03397">
    <property type="entry name" value="PAP2_acid_phosphatase"/>
    <property type="match status" value="1"/>
</dbReference>
<dbReference type="Gene3D" id="1.20.144.10">
    <property type="entry name" value="Phosphatidic acid phosphatase type 2/haloperoxidase"/>
    <property type="match status" value="1"/>
</dbReference>
<dbReference type="SMART" id="SM00014">
    <property type="entry name" value="acidPPc"/>
    <property type="match status" value="1"/>
</dbReference>
<dbReference type="InterPro" id="IPR036938">
    <property type="entry name" value="PAP2/HPO_sf"/>
</dbReference>
<reference evidence="3 4" key="1">
    <citation type="submission" date="2018-09" db="EMBL/GenBank/DDBJ databases">
        <title>Optimization and identification of Corynebacterium falsenii FN1-14 from fish paste.</title>
        <authorList>
            <person name="Daroonpunt R."/>
            <person name="Tanasupawat S."/>
        </authorList>
    </citation>
    <scope>NUCLEOTIDE SEQUENCE [LARGE SCALE GENOMIC DNA]</scope>
    <source>
        <strain evidence="3 4">FN1-14</strain>
    </source>
</reference>
<dbReference type="EMBL" id="QXJK01000001">
    <property type="protein sequence ID" value="RIX36958.1"/>
    <property type="molecule type" value="Genomic_DNA"/>
</dbReference>
<dbReference type="STRING" id="1451189.CFAL_08755"/>
<evidence type="ECO:0000313" key="3">
    <source>
        <dbReference type="EMBL" id="RIX36958.1"/>
    </source>
</evidence>
<evidence type="ECO:0000313" key="4">
    <source>
        <dbReference type="Proteomes" id="UP000285278"/>
    </source>
</evidence>
<proteinExistence type="predicted"/>
<dbReference type="OrthoDB" id="9805301at2"/>